<name>A0A1J4KLB3_9EUKA</name>
<feature type="region of interest" description="Disordered" evidence="1">
    <location>
        <begin position="1"/>
        <end position="26"/>
    </location>
</feature>
<reference evidence="2" key="1">
    <citation type="submission" date="2016-10" db="EMBL/GenBank/DDBJ databases">
        <authorList>
            <person name="Benchimol M."/>
            <person name="Almeida L.G."/>
            <person name="Vasconcelos A.T."/>
            <person name="Perreira-Neves A."/>
            <person name="Rosa I.A."/>
            <person name="Tasca T."/>
            <person name="Bogo M.R."/>
            <person name="de Souza W."/>
        </authorList>
    </citation>
    <scope>NUCLEOTIDE SEQUENCE [LARGE SCALE GENOMIC DNA]</scope>
    <source>
        <strain evidence="2">K</strain>
    </source>
</reference>
<evidence type="ECO:0000313" key="2">
    <source>
        <dbReference type="EMBL" id="OHT10165.1"/>
    </source>
</evidence>
<dbReference type="GeneID" id="94836217"/>
<keyword evidence="3" id="KW-1185">Reference proteome</keyword>
<gene>
    <name evidence="2" type="ORF">TRFO_20630</name>
</gene>
<dbReference type="RefSeq" id="XP_068363301.1">
    <property type="nucleotide sequence ID" value="XM_068501513.1"/>
</dbReference>
<dbReference type="Proteomes" id="UP000179807">
    <property type="component" value="Unassembled WGS sequence"/>
</dbReference>
<dbReference type="AlphaFoldDB" id="A0A1J4KLB3"/>
<protein>
    <submittedName>
        <fullName evidence="2">Uncharacterized protein</fullName>
    </submittedName>
</protein>
<sequence length="1083" mass="123286">MRPRKPNKLKPLINTQKKEEEPKPNINPKLNLIPSLKADDAVQVVTDYLAQNGSFEIAFEATKKIDYSYCTQDMKNQALSNLVEIVPNLKSAAEIFTFFFDILEKDRLLRTFSNLEYFPNIILPYFIQNSDLIEDFLSAIKYFETIPNYIRPVRQSAFQSAFLRKEANICLDIIKSISLRKSSTDFLEFTSYCSSFISLLVDNEPVARKFFKYLMNVSALFTGSQVTWFIRCAASFAPLLYGKTVHPAVIDYVNQNEKPGLKKLINNFKDVSNPIYDETLPLIDAPSLLRPFHLKQCWELKIEKIYESDNGVDIYNTILNLCHSDSKSALNILKQLPKRTSLPFYFILAQKGYEKEFNEAISETFKENQANDSNSSELTDLIIPIFEKAARSSPVLLKPHFNSLSSLDIRSCESVVSLLIKSDFVSFAKVWRFVKTIEFSSVKNIIREGIAQIQRRSRSFENARFILDVLKNYFREPNGNINWSSVSNAFPDDQNISSTILLNDHEESSTNKGSGPLLQWREQFMNFIIQTPATLHRIVAVPYLLLSAGDNNFLKDRVKWAVSMLPVYQCKAESVFEGYAIFELSKHILSQFTSSDEASEILKNLFGFEKNGINCYASSFAHAAVALTLGSENSINALMSSYDSNHLMIARSSKLAINFLRLSGFIFNKNHIPIVEKLTNPLADVIVGLLSLSAKVSSIKLEELHLDQFDQDFINLLRSAHNMSVESITTLLSTNKFMNYQSLRNHFILLSVACFLMLPARSVPQSSVEKCFTLLNSPASKYAQKNFALLSLSQVPNVPNVVDWNLFLNESSLHKSLCQLAVRKNDIDLISKILEKSNDFTLVYVLKPLLGFMNHDMVVNFITKTADKSDAFTLINSIDLFTDQEILLLVFSFIRKHSLIEIISGRQYQKLRTALAKFKSEALEESVLSPFDDFAFLCSLEAGLPKSQVCKKLIYNSDEKLCVSIPCLFLTLLKYRDKMVEFSESSFAIVKRLEIQDIINATKLISVFYLVGSKKEPFLTITNHFEANPSEISEDFIQCLMPSLFSTYISKSEHFEILERVLNTVDDRFIKEAVSALRLKSLQ</sequence>
<comment type="caution">
    <text evidence="2">The sequence shown here is derived from an EMBL/GenBank/DDBJ whole genome shotgun (WGS) entry which is preliminary data.</text>
</comment>
<accession>A0A1J4KLB3</accession>
<evidence type="ECO:0000256" key="1">
    <source>
        <dbReference type="SAM" id="MobiDB-lite"/>
    </source>
</evidence>
<dbReference type="OrthoDB" id="10572572at2759"/>
<dbReference type="EMBL" id="MLAK01000619">
    <property type="protein sequence ID" value="OHT10165.1"/>
    <property type="molecule type" value="Genomic_DNA"/>
</dbReference>
<evidence type="ECO:0000313" key="3">
    <source>
        <dbReference type="Proteomes" id="UP000179807"/>
    </source>
</evidence>
<organism evidence="2 3">
    <name type="scientific">Tritrichomonas foetus</name>
    <dbReference type="NCBI Taxonomy" id="1144522"/>
    <lineage>
        <taxon>Eukaryota</taxon>
        <taxon>Metamonada</taxon>
        <taxon>Parabasalia</taxon>
        <taxon>Tritrichomonadida</taxon>
        <taxon>Tritrichomonadidae</taxon>
        <taxon>Tritrichomonas</taxon>
    </lineage>
</organism>
<dbReference type="VEuPathDB" id="TrichDB:TRFO_20630"/>
<proteinExistence type="predicted"/>